<dbReference type="GO" id="GO:0030992">
    <property type="term" value="C:intraciliary transport particle B"/>
    <property type="evidence" value="ECO:0007669"/>
    <property type="project" value="TreeGrafter"/>
</dbReference>
<dbReference type="GO" id="GO:0005930">
    <property type="term" value="C:axoneme"/>
    <property type="evidence" value="ECO:0007669"/>
    <property type="project" value="TreeGrafter"/>
</dbReference>
<dbReference type="Gene3D" id="2.130.10.10">
    <property type="entry name" value="YVTN repeat-like/Quinoprotein amine dehydrogenase"/>
    <property type="match status" value="2"/>
</dbReference>
<dbReference type="InterPro" id="IPR056168">
    <property type="entry name" value="TPR_IF140/IFT172/WDR19"/>
</dbReference>
<evidence type="ECO:0000256" key="7">
    <source>
        <dbReference type="ARBA" id="ARBA00023273"/>
    </source>
</evidence>
<evidence type="ECO:0000256" key="1">
    <source>
        <dbReference type="ARBA" id="ARBA00004138"/>
    </source>
</evidence>
<evidence type="ECO:0000256" key="5">
    <source>
        <dbReference type="ARBA" id="ARBA00022803"/>
    </source>
</evidence>
<evidence type="ECO:0000256" key="4">
    <source>
        <dbReference type="ARBA" id="ARBA00022737"/>
    </source>
</evidence>
<organism evidence="10 11">
    <name type="scientific">Macrostomum lignano</name>
    <dbReference type="NCBI Taxonomy" id="282301"/>
    <lineage>
        <taxon>Eukaryota</taxon>
        <taxon>Metazoa</taxon>
        <taxon>Spiralia</taxon>
        <taxon>Lophotrochozoa</taxon>
        <taxon>Platyhelminthes</taxon>
        <taxon>Rhabditophora</taxon>
        <taxon>Macrostomorpha</taxon>
        <taxon>Macrostomida</taxon>
        <taxon>Macrostomidae</taxon>
        <taxon>Macrostomum</taxon>
    </lineage>
</organism>
<dbReference type="Gene3D" id="1.25.40.470">
    <property type="match status" value="7"/>
</dbReference>
<dbReference type="InterPro" id="IPR011990">
    <property type="entry name" value="TPR-like_helical_dom_sf"/>
</dbReference>
<dbReference type="Proteomes" id="UP000095280">
    <property type="component" value="Unplaced"/>
</dbReference>
<dbReference type="SUPFAM" id="SSF50969">
    <property type="entry name" value="YVTN repeat-like/Quinoprotein amine dehydrogenase"/>
    <property type="match status" value="1"/>
</dbReference>
<dbReference type="SUPFAM" id="SSF48452">
    <property type="entry name" value="TPR-like"/>
    <property type="match status" value="1"/>
</dbReference>
<comment type="similarity">
    <text evidence="8">Belongs to the IFT172 family.</text>
</comment>
<feature type="domain" description="IF140/IFT172/WDR19 TPR" evidence="9">
    <location>
        <begin position="2406"/>
        <end position="2564"/>
    </location>
</feature>
<name>A0A1I8H0P4_9PLAT</name>
<keyword evidence="7" id="KW-0966">Cell projection</keyword>
<protein>
    <submittedName>
        <fullName evidence="11">WD_REPEATS_REGION domain-containing protein</fullName>
    </submittedName>
</protein>
<dbReference type="InterPro" id="IPR015943">
    <property type="entry name" value="WD40/YVTN_repeat-like_dom_sf"/>
</dbReference>
<dbReference type="GO" id="GO:0036064">
    <property type="term" value="C:ciliary basal body"/>
    <property type="evidence" value="ECO:0007669"/>
    <property type="project" value="TreeGrafter"/>
</dbReference>
<dbReference type="Pfam" id="PF24762">
    <property type="entry name" value="TPR_IF140-IFT172"/>
    <property type="match status" value="1"/>
</dbReference>
<keyword evidence="2" id="KW-0217">Developmental protein</keyword>
<reference evidence="11" key="1">
    <citation type="submission" date="2016-11" db="UniProtKB">
        <authorList>
            <consortium name="WormBaseParasite"/>
        </authorList>
    </citation>
    <scope>IDENTIFICATION</scope>
</reference>
<keyword evidence="5" id="KW-0802">TPR repeat</keyword>
<evidence type="ECO:0000256" key="2">
    <source>
        <dbReference type="ARBA" id="ARBA00022473"/>
    </source>
</evidence>
<dbReference type="GO" id="GO:0042073">
    <property type="term" value="P:intraciliary transport"/>
    <property type="evidence" value="ECO:0007669"/>
    <property type="project" value="TreeGrafter"/>
</dbReference>
<comment type="subcellular location">
    <subcellularLocation>
        <location evidence="1">Cell projection</location>
        <location evidence="1">Cilium</location>
    </subcellularLocation>
</comment>
<dbReference type="InterPro" id="IPR036322">
    <property type="entry name" value="WD40_repeat_dom_sf"/>
</dbReference>
<evidence type="ECO:0000313" key="10">
    <source>
        <dbReference type="Proteomes" id="UP000095280"/>
    </source>
</evidence>
<evidence type="ECO:0000256" key="8">
    <source>
        <dbReference type="ARBA" id="ARBA00038130"/>
    </source>
</evidence>
<evidence type="ECO:0000256" key="6">
    <source>
        <dbReference type="ARBA" id="ARBA00023069"/>
    </source>
</evidence>
<proteinExistence type="inferred from homology"/>
<keyword evidence="6" id="KW-0969">Cilium</keyword>
<keyword evidence="3" id="KW-0853">WD repeat</keyword>
<keyword evidence="4" id="KW-0677">Repeat</keyword>
<dbReference type="PANTHER" id="PTHR15722">
    <property type="entry name" value="IFT140/172-RELATED"/>
    <property type="match status" value="1"/>
</dbReference>
<sequence length="3108" mass="352424">GSARIACLAFSPNGKKLAICTSERVIQLYDDSGERKDKFATKPSDSKYSKNSYHVTAIAFGPDSAKLAVAQTDNIIYVYKIGENWGDKKVICNKFPQQSAVTAMIWPPEQQIIFGLAEGKVRLANTRNNKSSTLYSSESLVVSLASNLSGKGFVSGHADGQIVRYFFEDEGTGETSGKLCVHPSAPYALCWAGATVVAAGSDKRIYAYTREGRPLQQFDYSRDDNEKEFTVACCSPSGQTVVVGSFNRIRLLNWSPSKGTWEEGAATEIDNLYTVTALAWRRDGSRIASGSLCGAVDVFDCSTRRAVYKDKFDVKYVGPSQVLVTEMKTGRKIVIKSHYGCEVNDLKVMGNDKYLIAYTTETLIIADIKNERVSEVPWTGVGNEKFLFDYENVCVIFHDSTLSMIEYGQHQVLGSVRTENFNPHLISVRINERKQLNVSSNRKLAYLMDLKTVCIFDLDRQCTIGQVDHDVKVHWLELNETSRKLLFRDKKLRLFLYDVDSSERIALLNYCSYVQWVPGSDVVVAQSRDTLCIWYNVDSPDRITSLPLKGDIIGVERLDGKTNVIVRDGAASVNYMLDEDLIEFGTSMDDGDFGRAAAFLESQEQSPEVETMWKTLADAALRAGSVTVAERSYAALGDVCKARYLRQVSCVVAKKQKLCFYCDEIRFPVLATQQKQVDELVQRLAAEGEPDPLLHYQVQAKLALLDRDFKRAEQIYLEQNAVDEAIEMYKSMQRWELALEVAMVKNHPELEQLKKGYLDWLSRTNQEEKVGEMKEREGDYQGAIAFYLKSGLPGRAAQLALSRDELRSNNDLMSRIATALERAELFEKAGELFERIGNNTEAMKCYRRAKAFLRAVDLARHAYPSEVVRLEEEWGNYLAMQKQMDAAVQHFIEAGVYTKAVDAAIGSRQWLKAVEILRNMGDAPNLKPYYEKLAIHFASTMELDIAEQMYVQAGNVKQAIAMYTDAGRLEDAHRLANSHMDRHEFSQMYTKQADEAEAAGRYKEAEKLFLTIGQVDRAIRMYRNARMHHDTMRLVRQHDPANLAQTQAAVAAQLAEEGNHRQAEQFFLEAGDWKAAVKMYRQLDMWEDAYRVAKNHGEGPAAKQVAYYWARHLGGESAVKLLTRYGGCRVCLFVFLIVLTRGTQPSSLARRSDVPERFGLLESAIDTAIENSAFDFAFELSKNLMQHKTPEIHLKYAMFLEDEGKFAEAEEHFIKANKPKEAVLMHVHARNWDAARRVAEKHDKGSIPDILAGQARLAFEEKEFQKAEALLLRAERPELAVKFYKEAGMKTDALREELEYEATAQKADGIQNLIREAKQYEASGNHLKAVEMYLKLTTDVTNDESMLAGAWRKAADLAVKFLSADKHEKVVDIVANRLKSIGRHADAAEVYLRVEMVQECVDAYISAEDWSNARRVAKQLEPRLNSYIETKRRWIRCQWEKCLAMAEKQDYKLLHKYVAMYATNLIKEGNTEAALTLYVKHGAPAFQQNYNIYRKIFKDVISMRDMCKPGAYPIWADLRDFLLNLVHNLEKSSDRGSQDHELFDQLLTIGHYCAIRSAMLSDDSLKPQATKVAISLLRYTEYMPADKAFYEAGIMCKSIGWDNMAFVFLNHYLDLIEAIEDQDDSSLNHSDFEGTDIPAEVPLPASPHTNSTEYEEVKAWILEVSMNQRMEQTLPKDNRGIFEASLIGGQMSPYPPCVITGYPVLETGVQFKRTDKTANKDDYNKMLTATKMSHSVDCQDVLKFITNWCGNLPMPTYSFNCEQVQFQVLGSVRTENFNPHLISVRINERKQLNVSSNRKLAYLMDLKTVCIFDLDRQCTIGQVDHDVKVHWLELNETSRKLLFRDKKLRLFLYDVDSSERIALLNYCSYVQWVPGSDVVVAQSRDTLCIWYNVDSPDRITSLPLKGDIIGVERLDGKTNVIVRDGAASVNYMLDEDLIEFGTSMDDGDFGRAAAFLESQEQSPEVETMWKTLADAALRAGSVTVAERSYAALGDVCKARYLRQVSCVVAKKQKLCFYCDEIRFPVLATQQKQVDELVQRLAAEGEPDPLLHYQVQAKLALLDRDFKRAEQIYLEQNAVDEAIEMYKSMQRWELALEVAMVKNHPELEQLKKGYLDWLSRTNQEEKVGEMKEREGDYQGAISFYLKSGLPGRAAQLALSRDELRSNNDLMSRIATALERAELFEKAGELFERIGNNTEAMKCYRRAKAFLRAVDLARHAYPSEVVRLEEEWGNYLAMQKQMDAAVQHFIEAGVYTKAVDAAIGSRQWLKAVEILRNMGDAPNLKPYYEKLAIHFASTMELDIAEQMYVQAGNVKQAIAMYTDAGRLEDAHRLANSHMDRHEFSQMYTKQADEAEAAGRYKEAEKLFLTIGQVDRAIRMYRNARMHHDTMRLVRQHDPANLAQTQAAVAAQLAEEGNHRQAEQFFLEAGDWKAAVKMYRQLDMWEDAYRVAKNHGEGPAAKQVAYYWARHLGGESAVKLLTRFGLLESAIDTAIENSAFDFAFELSKNLMQHKTPEIHLKYAMFLEDEGKFAEAEEHFIKANKPKEAVLMHVHARNWDAARRVAEKHDKGSIPDILAGQARLAFEEKEFQKAEALLLRAERPELAVKFYKEAGMKTDALREELEYEATAQKADGIQNLIREAKQYEASGNHLKAVEMYLKLTTDVTNDESMLAGAWRKAADLAVKFLSADKHEKVVDIVANRLKSIGRHADAAEVYLRVEMVQECVDAYISAEDWSNARRVAKQLEPRLNSYIETKYKESLTSAGNAQELAATGDVGSAVDMLAAKGQWEKCLAMAEKQDYKLLHKYVAMYATNLIKEGNTEAALTLYVKHGAPAFQQNYNIYRKIFKDVISMRDMCKPGAYPIWADLRDFLLNLVHNLEKSSDRGSQDHELFDQLLTIGHYCAIRSAMLSDDSLKPQATKVAISLLRYTEYMPADKAFYEAGIMCKSIGWDNMAFVFLNHYLDLIEAIEDQDDSSLNHSDFEGTDIPAEVPLPASPHTNSTEYEEVKAWILEVSMNQRMEQTLPKDNRGIFEASLIGGQMSPYPPCVITGYPVLETGVQFKRTDKTANKDDYNKMLTATKMSHSVDCQDVLKFITNWCGNLPMPTYSFK</sequence>
<dbReference type="SUPFAM" id="SSF50978">
    <property type="entry name" value="WD40 repeat-like"/>
    <property type="match status" value="1"/>
</dbReference>
<dbReference type="SMART" id="SM00320">
    <property type="entry name" value="WD40"/>
    <property type="match status" value="9"/>
</dbReference>
<evidence type="ECO:0000259" key="9">
    <source>
        <dbReference type="Pfam" id="PF24762"/>
    </source>
</evidence>
<dbReference type="SUPFAM" id="SSF69322">
    <property type="entry name" value="Tricorn protease domain 2"/>
    <property type="match status" value="1"/>
</dbReference>
<accession>A0A1I8H0P4</accession>
<evidence type="ECO:0000313" key="11">
    <source>
        <dbReference type="WBParaSite" id="maker-uti_cns_0003809-snap-gene-0.6-mRNA-1"/>
    </source>
</evidence>
<dbReference type="InterPro" id="IPR011044">
    <property type="entry name" value="Quino_amine_DH_bsu"/>
</dbReference>
<dbReference type="PANTHER" id="PTHR15722:SF2">
    <property type="entry name" value="INTRAFLAGELLAR TRANSPORT PROTEIN 172 HOMOLOG"/>
    <property type="match status" value="1"/>
</dbReference>
<keyword evidence="10" id="KW-1185">Reference proteome</keyword>
<evidence type="ECO:0000256" key="3">
    <source>
        <dbReference type="ARBA" id="ARBA00022574"/>
    </source>
</evidence>
<dbReference type="InterPro" id="IPR001680">
    <property type="entry name" value="WD40_rpt"/>
</dbReference>
<dbReference type="WBParaSite" id="maker-uti_cns_0003809-snap-gene-0.6-mRNA-1">
    <property type="protein sequence ID" value="maker-uti_cns_0003809-snap-gene-0.6-mRNA-1"/>
    <property type="gene ID" value="maker-uti_cns_0003809-snap-gene-0.6"/>
</dbReference>